<dbReference type="InterPro" id="IPR014936">
    <property type="entry name" value="Axin_b-cat-bd"/>
</dbReference>
<evidence type="ECO:0000313" key="8">
    <source>
        <dbReference type="Proteomes" id="UP000050795"/>
    </source>
</evidence>
<dbReference type="Pfam" id="PF08833">
    <property type="entry name" value="Axin_b-cat_bind"/>
    <property type="match status" value="1"/>
</dbReference>
<evidence type="ECO:0000256" key="3">
    <source>
        <dbReference type="ARBA" id="ARBA00022687"/>
    </source>
</evidence>
<sequence>MSYPPDASRSCHEADGRSDRSGGSGGGATSGSGGGGGVYGTLCSALGGGGSGGTTTGKWSTTTTNSTTVTTPSYTVNPDPLFCLSSSTNPTDNDRIMCNWKKWSLGLDYLLQDSEGVALFKAYLQYEGCANLLDFWFACQGFRSKVDPSDHRKITQLIKAIYRTYIRGAGGGSSSNSSGLNSQPLMYLGKQHPHPHQQQQRQQQQSTSLLHTRSEPIRLRSETRHAITERISRKHGLDQTVFDSAQAEVEHFLRTTAYPAFLKSDIYVDFLQTTLVEGGGGGCITRKFPAWWEEQSTSSTTASFYQFTTNVDKQLATIAAGGGLSDYQTNNLTLAGKVLPTLDEDRELQSEELLSSLSDPTRQLRRPCCCHMMSPGSGGDPVVMPPADHSHCQHCSKCHMYNPCMPMDCSQSGLRPPWCYQQSSPGGVPTSGSAAAAAAAAPLTMENLQMTRFYRTELSLQRPYLSSSSGTGSSSLHATKSSQEGEQPTGHTHVSRGCGSTTTPWRFHTRPNYVYTHWADAMCPPSMDPRLGNLPSQPPNPYHISYAPVSARDSEHHSLSSDARTDDTHSHTDSSHDGACNRLRALNHRYPSPFQLSRSHTNNNNNTATSNTNNNKHQSQLSLRHPQQYPHHHHHHHHQHGPSASNPNEPTGLQCTSPKSSSYPIAFHQGLQQQQQQQQQLQHSNPFCRSPSGLGGSSGVTGGSHIQHYPTGNIPINPPTSGTANLLIPNITTTTPTTTTTATTTTNNNNLSSIQTSGEKTIQQSFDYNSNNNKLQQQQKHQRRLGRRGTSSRPFTSDKTKSYHTGSGGPGGVGVSSTGVGGVQQVNKSSKSNNRSYSMAEHDPKGFAQILTEKLQRLLENQLVTERLDSLMTETSPNVQESQEHTDEITGEVGERGVNETCTTHTTSTTSMTTSVPVCVSNTSSTTATNTTTTTTTTTTSTSSRVLGVGSSAPPSILQRPWADKLLAAARVQHENTRENAQAILEDHCSRIWAASADRTPSSGGGGGGDGSGGGSGSGTGTGGGSGSAGGGGEMRPLQDPCTGNSSMNDNQSQRNLCLNNNNNNRNEHSFISSPLVVGIDEACECESCRHQQHQHPAYNRSCGGDGAASESWSHPSNVVENSGSFKKYLEDITIPQQTGQHKQQQHNSSEWTTTDQQQHTRSIMHHASVYVYSKSGSTGESSVTKSLPVVPPWYAAFPESSYTHKKSDIQSKHCVMEQVTDTTGVTGADDTTTTAITTTTTMTTATTPSTSITTTTNTSGTTGQLSTRTDNSPPTSSSHEHQRSAPTNTTSQSSTTHSSSATSAVSAGTTNSTPGSSSLLCSNSLVIGYYMGDDPVPYRSLWPSSEITLGQFKQLIPKKKGLFRYFFKKASDEFDSGVVHQEITNEDAILPLWEGKIVAKVERID</sequence>
<keyword evidence="2" id="KW-0963">Cytoplasm</keyword>
<feature type="compositionally biased region" description="Basic and acidic residues" evidence="5">
    <location>
        <begin position="9"/>
        <end position="20"/>
    </location>
</feature>
<dbReference type="GO" id="GO:0060090">
    <property type="term" value="F:molecular adaptor activity"/>
    <property type="evidence" value="ECO:0007669"/>
    <property type="project" value="TreeGrafter"/>
</dbReference>
<feature type="compositionally biased region" description="Low complexity" evidence="5">
    <location>
        <begin position="723"/>
        <end position="750"/>
    </location>
</feature>
<dbReference type="GO" id="GO:0008013">
    <property type="term" value="F:beta-catenin binding"/>
    <property type="evidence" value="ECO:0007669"/>
    <property type="project" value="TreeGrafter"/>
</dbReference>
<feature type="compositionally biased region" description="Low complexity" evidence="5">
    <location>
        <begin position="923"/>
        <end position="944"/>
    </location>
</feature>
<feature type="compositionally biased region" description="Polar residues" evidence="5">
    <location>
        <begin position="642"/>
        <end position="663"/>
    </location>
</feature>
<feature type="compositionally biased region" description="Low complexity" evidence="5">
    <location>
        <begin position="823"/>
        <end position="834"/>
    </location>
</feature>
<feature type="domain" description="RGS" evidence="6">
    <location>
        <begin position="106"/>
        <end position="271"/>
    </location>
</feature>
<keyword evidence="3 4" id="KW-0879">Wnt signaling pathway</keyword>
<feature type="compositionally biased region" description="Low complexity" evidence="5">
    <location>
        <begin position="1285"/>
        <end position="1314"/>
    </location>
</feature>
<dbReference type="PROSITE" id="PS50132">
    <property type="entry name" value="RGS"/>
    <property type="match status" value="1"/>
</dbReference>
<evidence type="ECO:0008006" key="10">
    <source>
        <dbReference type="Google" id="ProtNLM"/>
    </source>
</evidence>
<reference evidence="8" key="1">
    <citation type="submission" date="2022-06" db="EMBL/GenBank/DDBJ databases">
        <authorList>
            <person name="Berger JAMES D."/>
            <person name="Berger JAMES D."/>
        </authorList>
    </citation>
    <scope>NUCLEOTIDE SEQUENCE [LARGE SCALE GENOMIC DNA]</scope>
</reference>
<dbReference type="Gene3D" id="2.40.240.130">
    <property type="match status" value="1"/>
</dbReference>
<dbReference type="SMART" id="SM00315">
    <property type="entry name" value="RGS"/>
    <property type="match status" value="1"/>
</dbReference>
<dbReference type="Pfam" id="PF00615">
    <property type="entry name" value="RGS"/>
    <property type="match status" value="2"/>
</dbReference>
<evidence type="ECO:0000256" key="4">
    <source>
        <dbReference type="PROSITE-ProRule" id="PRU00069"/>
    </source>
</evidence>
<dbReference type="InterPro" id="IPR043581">
    <property type="entry name" value="Axin-like"/>
</dbReference>
<dbReference type="GO" id="GO:0090090">
    <property type="term" value="P:negative regulation of canonical Wnt signaling pathway"/>
    <property type="evidence" value="ECO:0007669"/>
    <property type="project" value="InterPro"/>
</dbReference>
<feature type="compositionally biased region" description="Low complexity" evidence="5">
    <location>
        <begin position="466"/>
        <end position="475"/>
    </location>
</feature>
<feature type="compositionally biased region" description="Low complexity" evidence="5">
    <location>
        <begin position="1051"/>
        <end position="1061"/>
    </location>
</feature>
<organism evidence="8 9">
    <name type="scientific">Trichobilharzia regenti</name>
    <name type="common">Nasal bird schistosome</name>
    <dbReference type="NCBI Taxonomy" id="157069"/>
    <lineage>
        <taxon>Eukaryota</taxon>
        <taxon>Metazoa</taxon>
        <taxon>Spiralia</taxon>
        <taxon>Lophotrochozoa</taxon>
        <taxon>Platyhelminthes</taxon>
        <taxon>Trematoda</taxon>
        <taxon>Digenea</taxon>
        <taxon>Strigeidida</taxon>
        <taxon>Schistosomatoidea</taxon>
        <taxon>Schistosomatidae</taxon>
        <taxon>Trichobilharzia</taxon>
    </lineage>
</organism>
<evidence type="ECO:0000256" key="2">
    <source>
        <dbReference type="ARBA" id="ARBA00022490"/>
    </source>
</evidence>
<feature type="region of interest" description="Disordered" evidence="5">
    <location>
        <begin position="923"/>
        <end position="955"/>
    </location>
</feature>
<feature type="compositionally biased region" description="Gly residues" evidence="5">
    <location>
        <begin position="806"/>
        <end position="822"/>
    </location>
</feature>
<feature type="compositionally biased region" description="Gly residues" evidence="5">
    <location>
        <begin position="1003"/>
        <end position="1034"/>
    </location>
</feature>
<dbReference type="InterPro" id="IPR001158">
    <property type="entry name" value="DIX"/>
</dbReference>
<dbReference type="InterPro" id="IPR044926">
    <property type="entry name" value="RGS_subdomain_2"/>
</dbReference>
<dbReference type="GO" id="GO:0005886">
    <property type="term" value="C:plasma membrane"/>
    <property type="evidence" value="ECO:0007669"/>
    <property type="project" value="TreeGrafter"/>
</dbReference>
<feature type="region of interest" description="Disordered" evidence="5">
    <location>
        <begin position="529"/>
        <end position="579"/>
    </location>
</feature>
<dbReference type="GO" id="GO:0031625">
    <property type="term" value="F:ubiquitin protein ligase binding"/>
    <property type="evidence" value="ECO:0007669"/>
    <property type="project" value="TreeGrafter"/>
</dbReference>
<accession>A0AA85J1Z4</accession>
<evidence type="ECO:0000313" key="9">
    <source>
        <dbReference type="WBParaSite" id="TREG1_118070.1"/>
    </source>
</evidence>
<dbReference type="GO" id="GO:0030877">
    <property type="term" value="C:beta-catenin destruction complex"/>
    <property type="evidence" value="ECO:0007669"/>
    <property type="project" value="TreeGrafter"/>
</dbReference>
<evidence type="ECO:0000256" key="5">
    <source>
        <dbReference type="SAM" id="MobiDB-lite"/>
    </source>
</evidence>
<dbReference type="WBParaSite" id="TREG1_118070.1">
    <property type="protein sequence ID" value="TREG1_118070.1"/>
    <property type="gene ID" value="TREG1_118070"/>
</dbReference>
<proteinExistence type="predicted"/>
<dbReference type="PANTHER" id="PTHR46102">
    <property type="entry name" value="AXIN"/>
    <property type="match status" value="1"/>
</dbReference>
<dbReference type="GO" id="GO:0005634">
    <property type="term" value="C:nucleus"/>
    <property type="evidence" value="ECO:0007669"/>
    <property type="project" value="TreeGrafter"/>
</dbReference>
<feature type="compositionally biased region" description="Basic residues" evidence="5">
    <location>
        <begin position="630"/>
        <end position="640"/>
    </location>
</feature>
<dbReference type="InterPro" id="IPR038207">
    <property type="entry name" value="DIX_dom_sf"/>
</dbReference>
<dbReference type="InterPro" id="IPR029071">
    <property type="entry name" value="Ubiquitin-like_domsf"/>
</dbReference>
<dbReference type="Pfam" id="PF00778">
    <property type="entry name" value="DIX"/>
    <property type="match status" value="1"/>
</dbReference>
<feature type="region of interest" description="Disordered" evidence="5">
    <location>
        <begin position="1"/>
        <end position="33"/>
    </location>
</feature>
<feature type="compositionally biased region" description="Basic and acidic residues" evidence="5">
    <location>
        <begin position="552"/>
        <end position="576"/>
    </location>
</feature>
<dbReference type="PROSITE" id="PS50841">
    <property type="entry name" value="DIX"/>
    <property type="match status" value="1"/>
</dbReference>
<feature type="region of interest" description="Disordered" evidence="5">
    <location>
        <begin position="1096"/>
        <end position="1119"/>
    </location>
</feature>
<feature type="compositionally biased region" description="Gly residues" evidence="5">
    <location>
        <begin position="693"/>
        <end position="702"/>
    </location>
</feature>
<feature type="compositionally biased region" description="Low complexity" evidence="5">
    <location>
        <begin position="601"/>
        <end position="615"/>
    </location>
</feature>
<feature type="compositionally biased region" description="Polar residues" evidence="5">
    <location>
        <begin position="1264"/>
        <end position="1278"/>
    </location>
</feature>
<evidence type="ECO:0000259" key="6">
    <source>
        <dbReference type="PROSITE" id="PS50132"/>
    </source>
</evidence>
<evidence type="ECO:0000259" key="7">
    <source>
        <dbReference type="PROSITE" id="PS50841"/>
    </source>
</evidence>
<feature type="compositionally biased region" description="Polar residues" evidence="5">
    <location>
        <begin position="476"/>
        <end position="502"/>
    </location>
</feature>
<evidence type="ECO:0000256" key="1">
    <source>
        <dbReference type="ARBA" id="ARBA00004496"/>
    </source>
</evidence>
<feature type="compositionally biased region" description="Low complexity" evidence="5">
    <location>
        <begin position="1241"/>
        <end position="1263"/>
    </location>
</feature>
<protein>
    <recommendedName>
        <fullName evidence="10">Axin-1</fullName>
    </recommendedName>
</protein>
<feature type="region of interest" description="Disordered" evidence="5">
    <location>
        <begin position="464"/>
        <end position="502"/>
    </location>
</feature>
<reference evidence="9" key="2">
    <citation type="submission" date="2023-11" db="UniProtKB">
        <authorList>
            <consortium name="WormBaseParasite"/>
        </authorList>
    </citation>
    <scope>IDENTIFICATION</scope>
</reference>
<feature type="region of interest" description="Disordered" evidence="5">
    <location>
        <begin position="592"/>
        <end position="753"/>
    </location>
</feature>
<keyword evidence="8" id="KW-1185">Reference proteome</keyword>
<feature type="compositionally biased region" description="Gly residues" evidence="5">
    <location>
        <begin position="22"/>
        <end position="33"/>
    </location>
</feature>
<dbReference type="GO" id="GO:0048468">
    <property type="term" value="P:cell development"/>
    <property type="evidence" value="ECO:0007669"/>
    <property type="project" value="TreeGrafter"/>
</dbReference>
<name>A0AA85J1Z4_TRIRE</name>
<feature type="compositionally biased region" description="Low complexity" evidence="5">
    <location>
        <begin position="196"/>
        <end position="211"/>
    </location>
</feature>
<feature type="region of interest" description="Disordered" evidence="5">
    <location>
        <begin position="1241"/>
        <end position="1317"/>
    </location>
</feature>
<dbReference type="Proteomes" id="UP000050795">
    <property type="component" value="Unassembled WGS sequence"/>
</dbReference>
<dbReference type="GO" id="GO:0032436">
    <property type="term" value="P:positive regulation of proteasomal ubiquitin-dependent protein catabolic process"/>
    <property type="evidence" value="ECO:0007669"/>
    <property type="project" value="TreeGrafter"/>
</dbReference>
<feature type="domain" description="DIX" evidence="7">
    <location>
        <begin position="1323"/>
        <end position="1406"/>
    </location>
</feature>
<dbReference type="SMART" id="SM00021">
    <property type="entry name" value="DAX"/>
    <property type="match status" value="1"/>
</dbReference>
<dbReference type="Gene3D" id="1.10.196.10">
    <property type="match status" value="1"/>
</dbReference>
<feature type="compositionally biased region" description="Low complexity" evidence="5">
    <location>
        <begin position="669"/>
        <end position="682"/>
    </location>
</feature>
<feature type="region of interest" description="Disordered" evidence="5">
    <location>
        <begin position="773"/>
        <end position="841"/>
    </location>
</feature>
<feature type="region of interest" description="Disordered" evidence="5">
    <location>
        <begin position="172"/>
        <end position="215"/>
    </location>
</feature>
<feature type="region of interest" description="Disordered" evidence="5">
    <location>
        <begin position="997"/>
        <end position="1061"/>
    </location>
</feature>
<dbReference type="InterPro" id="IPR016137">
    <property type="entry name" value="RGS"/>
</dbReference>
<dbReference type="Gene3D" id="1.10.167.10">
    <property type="entry name" value="Regulator of G-protein Signalling 4, domain 2"/>
    <property type="match status" value="1"/>
</dbReference>
<dbReference type="GO" id="GO:0005737">
    <property type="term" value="C:cytoplasm"/>
    <property type="evidence" value="ECO:0007669"/>
    <property type="project" value="UniProtKB-SubCell"/>
</dbReference>
<dbReference type="GO" id="GO:0016055">
    <property type="term" value="P:Wnt signaling pathway"/>
    <property type="evidence" value="ECO:0007669"/>
    <property type="project" value="UniProtKB-KW"/>
</dbReference>
<dbReference type="InterPro" id="IPR024066">
    <property type="entry name" value="RGS_subdom1/3"/>
</dbReference>
<dbReference type="InterPro" id="IPR036305">
    <property type="entry name" value="RGS_sf"/>
</dbReference>
<dbReference type="GO" id="GO:0019901">
    <property type="term" value="F:protein kinase binding"/>
    <property type="evidence" value="ECO:0007669"/>
    <property type="project" value="TreeGrafter"/>
</dbReference>
<dbReference type="SUPFAM" id="SSF48097">
    <property type="entry name" value="Regulator of G-protein signaling, RGS"/>
    <property type="match status" value="1"/>
</dbReference>
<dbReference type="SUPFAM" id="SSF54236">
    <property type="entry name" value="Ubiquitin-like"/>
    <property type="match status" value="1"/>
</dbReference>
<dbReference type="PANTHER" id="PTHR46102:SF2">
    <property type="entry name" value="AXIN"/>
    <property type="match status" value="1"/>
</dbReference>
<comment type="subcellular location">
    <subcellularLocation>
        <location evidence="1">Cytoplasm</location>
    </subcellularLocation>
</comment>